<dbReference type="EMBL" id="JAPESX010000053">
    <property type="protein sequence ID" value="KAJ8123676.1"/>
    <property type="molecule type" value="Genomic_DNA"/>
</dbReference>
<evidence type="ECO:0000313" key="1">
    <source>
        <dbReference type="EMBL" id="KAJ8123676.1"/>
    </source>
</evidence>
<accession>A0ACC2J8G0</accession>
<dbReference type="Proteomes" id="UP001153334">
    <property type="component" value="Unassembled WGS sequence"/>
</dbReference>
<sequence length="516" mass="57500">MAQTDHLRRLVDRTRSQRTEVKRRGPLDVFDLVGKLSWHASFALQAVWQLAATSLLLTEPYASTKQGHWLLVALGAFHRFRQWYSYQLLILIARFIALSIAQYSKSQGLPAMTQLGPQLVLFLVMLYVYLTAKKLVRTDTTPLFRRPADLTASVPVDTDRKSAAKGPDDLTSILDEISRLPPSQEVQTVPAPSQQPQSLPSALRHRPAVQSDSTPSVTRGIKELPDTVQYGDEMDWAPSASQHRAFSSYNPYKVKNTNPRFSDAPIEPKPGPMWYKVPAAPTNPAQRLRNPPMRPIIRESPKEKKESFFQSAAGQSIVLGTKDNDEFTLAPPKFYALDPKDDPRDSLSSMFARSFNISPDPDEKKENDKPSQGTSDVSKTTPNRTMTRLIELIALLAAFGVWEFMTDPEEQYGRTVALASISACLMVSVRLAADLEIDYTSRGDARPSVFAPSLANLALAQVFAALIAMWNVWSGNASFGSNVYGYAAFGCIVIHQIWHVYRSLYGKRKGHKSGTQ</sequence>
<keyword evidence="2" id="KW-1185">Reference proteome</keyword>
<evidence type="ECO:0000313" key="2">
    <source>
        <dbReference type="Proteomes" id="UP001153334"/>
    </source>
</evidence>
<protein>
    <submittedName>
        <fullName evidence="1">Uncharacterized protein</fullName>
    </submittedName>
</protein>
<reference evidence="1" key="1">
    <citation type="submission" date="2022-11" db="EMBL/GenBank/DDBJ databases">
        <title>Genome Sequence of Nemania bipapillata.</title>
        <authorList>
            <person name="Buettner E."/>
        </authorList>
    </citation>
    <scope>NUCLEOTIDE SEQUENCE</scope>
    <source>
        <strain evidence="1">CP14</strain>
    </source>
</reference>
<name>A0ACC2J8G0_9PEZI</name>
<organism evidence="1 2">
    <name type="scientific">Nemania bipapillata</name>
    <dbReference type="NCBI Taxonomy" id="110536"/>
    <lineage>
        <taxon>Eukaryota</taxon>
        <taxon>Fungi</taxon>
        <taxon>Dikarya</taxon>
        <taxon>Ascomycota</taxon>
        <taxon>Pezizomycotina</taxon>
        <taxon>Sordariomycetes</taxon>
        <taxon>Xylariomycetidae</taxon>
        <taxon>Xylariales</taxon>
        <taxon>Xylariaceae</taxon>
        <taxon>Nemania</taxon>
    </lineage>
</organism>
<proteinExistence type="predicted"/>
<comment type="caution">
    <text evidence="1">The sequence shown here is derived from an EMBL/GenBank/DDBJ whole genome shotgun (WGS) entry which is preliminary data.</text>
</comment>
<gene>
    <name evidence="1" type="ORF">ONZ43_g429</name>
</gene>